<proteinExistence type="predicted"/>
<name>A0A3G5A2B0_9VIRU</name>
<gene>
    <name evidence="1" type="ORF">Harvfovirus4_8</name>
</gene>
<sequence length="218" mass="25856">MDTLSLDLNIHICKFLRINILALISGINKQYRTIAQKLYPQTLCRQCNLIRHKSKLSNEEYAIIINEAICADTTIGSWHENPVYWTIINNIDYDSNLSWFPVYKECSSVWWFNITFRKTFRNWGKYQIWLRAYIGTQCDFSLLINGNLTKKIISQVGFWYDYKLTTLHVTNDEEINITLQNHNSQMLKSKLIFAFLYFYPIHTDDLENIPDDEIVFLC</sequence>
<accession>A0A3G5A2B0</accession>
<protein>
    <submittedName>
        <fullName evidence="1">Uncharacterized protein</fullName>
    </submittedName>
</protein>
<evidence type="ECO:0000313" key="1">
    <source>
        <dbReference type="EMBL" id="AYV80644.1"/>
    </source>
</evidence>
<reference evidence="1" key="1">
    <citation type="submission" date="2018-10" db="EMBL/GenBank/DDBJ databases">
        <title>Hidden diversity of soil giant viruses.</title>
        <authorList>
            <person name="Schulz F."/>
            <person name="Alteio L."/>
            <person name="Goudeau D."/>
            <person name="Ryan E.M."/>
            <person name="Malmstrom R.R."/>
            <person name="Blanchard J."/>
            <person name="Woyke T."/>
        </authorList>
    </citation>
    <scope>NUCLEOTIDE SEQUENCE</scope>
    <source>
        <strain evidence="1">HAV1</strain>
    </source>
</reference>
<organism evidence="1">
    <name type="scientific">Harvfovirus sp</name>
    <dbReference type="NCBI Taxonomy" id="2487768"/>
    <lineage>
        <taxon>Viruses</taxon>
        <taxon>Varidnaviria</taxon>
        <taxon>Bamfordvirae</taxon>
        <taxon>Nucleocytoviricota</taxon>
        <taxon>Megaviricetes</taxon>
        <taxon>Imitervirales</taxon>
        <taxon>Mimiviridae</taxon>
        <taxon>Klosneuvirinae</taxon>
    </lineage>
</organism>
<dbReference type="EMBL" id="MK072246">
    <property type="protein sequence ID" value="AYV80644.1"/>
    <property type="molecule type" value="Genomic_DNA"/>
</dbReference>